<protein>
    <submittedName>
        <fullName evidence="1">Uncharacterized protein</fullName>
    </submittedName>
</protein>
<name>A0A8H7K4W4_BIOOC</name>
<dbReference type="AlphaFoldDB" id="A0A8H7K4W4"/>
<evidence type="ECO:0000313" key="2">
    <source>
        <dbReference type="Proteomes" id="UP000616885"/>
    </source>
</evidence>
<dbReference type="Proteomes" id="UP000616885">
    <property type="component" value="Unassembled WGS sequence"/>
</dbReference>
<organism evidence="1 2">
    <name type="scientific">Bionectria ochroleuca</name>
    <name type="common">Gliocladium roseum</name>
    <dbReference type="NCBI Taxonomy" id="29856"/>
    <lineage>
        <taxon>Eukaryota</taxon>
        <taxon>Fungi</taxon>
        <taxon>Dikarya</taxon>
        <taxon>Ascomycota</taxon>
        <taxon>Pezizomycotina</taxon>
        <taxon>Sordariomycetes</taxon>
        <taxon>Hypocreomycetidae</taxon>
        <taxon>Hypocreales</taxon>
        <taxon>Bionectriaceae</taxon>
        <taxon>Clonostachys</taxon>
    </lineage>
</organism>
<proteinExistence type="predicted"/>
<accession>A0A8H7K4W4</accession>
<gene>
    <name evidence="1" type="ORF">IM811_006901</name>
</gene>
<sequence>MAPGNTSDHAFIPEFLYHTCLTIDEHHIQTLEDIPRLYILGSHGTLESAKQFALEALATLGYEEADFAVYQTRPHDAEEWDHGNGIIVYAKAPAGQEFFVGIDTKLNIEDLPASVSDGSLHLPRGTDHLHFIVQTQIKYNADRAVSSEIQGAYLKRNDAIEAATWCLLGESSDLKSDYAQFEIKKNLEPKADWPFGEDVLIHAVTQTGENYLISLVTPRVLIRSLINIERSNGPRLEKLLGFI</sequence>
<dbReference type="EMBL" id="JADCTT010000018">
    <property type="protein sequence ID" value="KAF9743245.1"/>
    <property type="molecule type" value="Genomic_DNA"/>
</dbReference>
<reference evidence="1" key="1">
    <citation type="submission" date="2020-10" db="EMBL/GenBank/DDBJ databases">
        <title>High-Quality Genome Resource of Clonostachys rosea strain S41 by Oxford Nanopore Long-Read Sequencing.</title>
        <authorList>
            <person name="Wang H."/>
        </authorList>
    </citation>
    <scope>NUCLEOTIDE SEQUENCE</scope>
    <source>
        <strain evidence="1">S41</strain>
    </source>
</reference>
<evidence type="ECO:0000313" key="1">
    <source>
        <dbReference type="EMBL" id="KAF9743245.1"/>
    </source>
</evidence>
<comment type="caution">
    <text evidence="1">The sequence shown here is derived from an EMBL/GenBank/DDBJ whole genome shotgun (WGS) entry which is preliminary data.</text>
</comment>